<keyword evidence="3" id="KW-1185">Reference proteome</keyword>
<protein>
    <submittedName>
        <fullName evidence="2">Phage holin family protein</fullName>
    </submittedName>
</protein>
<dbReference type="RefSeq" id="WP_342806103.1">
    <property type="nucleotide sequence ID" value="NZ_JAOPJZ010000001.1"/>
</dbReference>
<organism evidence="2 3">
    <name type="scientific">Natronosalvus hydrolyticus</name>
    <dbReference type="NCBI Taxonomy" id="2979988"/>
    <lineage>
        <taxon>Archaea</taxon>
        <taxon>Methanobacteriati</taxon>
        <taxon>Methanobacteriota</taxon>
        <taxon>Stenosarchaea group</taxon>
        <taxon>Halobacteria</taxon>
        <taxon>Halobacteriales</taxon>
        <taxon>Natrialbaceae</taxon>
        <taxon>Natronosalvus</taxon>
    </lineage>
</organism>
<gene>
    <name evidence="2" type="ORF">OB919_02655</name>
</gene>
<dbReference type="Proteomes" id="UP001321047">
    <property type="component" value="Unassembled WGS sequence"/>
</dbReference>
<keyword evidence="1" id="KW-1133">Transmembrane helix</keyword>
<feature type="transmembrane region" description="Helical" evidence="1">
    <location>
        <begin position="49"/>
        <end position="66"/>
    </location>
</feature>
<accession>A0AAP2Z5Q6</accession>
<evidence type="ECO:0000313" key="2">
    <source>
        <dbReference type="EMBL" id="MCU4750890.1"/>
    </source>
</evidence>
<name>A0AAP2Z5Q6_9EURY</name>
<comment type="caution">
    <text evidence="2">The sequence shown here is derived from an EMBL/GenBank/DDBJ whole genome shotgun (WGS) entry which is preliminary data.</text>
</comment>
<reference evidence="2 3" key="1">
    <citation type="submission" date="2022-09" db="EMBL/GenBank/DDBJ databases">
        <title>Enrichment on poylsaccharides allowed isolation of novel metabolic and taxonomic groups of Haloarchaea.</title>
        <authorList>
            <person name="Sorokin D.Y."/>
            <person name="Elcheninov A.G."/>
            <person name="Khizhniak T.V."/>
            <person name="Kolganova T.V."/>
            <person name="Kublanov I.V."/>
        </authorList>
    </citation>
    <scope>NUCLEOTIDE SEQUENCE [LARGE SCALE GENOMIC DNA]</scope>
    <source>
        <strain evidence="2 3">AArc-curdl1</strain>
    </source>
</reference>
<sequence>MSGKAIAGRNANDEPICGECKNVVNANSTICTSCGADLYTRLGMGVRRVIFGLGVVAAFLGLVFALDGGASLILGAVFFVVGGVLLYAWRDMVRTAPNRDIRLRERFPI</sequence>
<keyword evidence="1" id="KW-0472">Membrane</keyword>
<evidence type="ECO:0000313" key="3">
    <source>
        <dbReference type="Proteomes" id="UP001321047"/>
    </source>
</evidence>
<evidence type="ECO:0000256" key="1">
    <source>
        <dbReference type="SAM" id="Phobius"/>
    </source>
</evidence>
<dbReference type="AlphaFoldDB" id="A0AAP2Z5Q6"/>
<proteinExistence type="predicted"/>
<keyword evidence="1" id="KW-0812">Transmembrane</keyword>
<dbReference type="EMBL" id="JAOPJZ010000001">
    <property type="protein sequence ID" value="MCU4750890.1"/>
    <property type="molecule type" value="Genomic_DNA"/>
</dbReference>
<feature type="transmembrane region" description="Helical" evidence="1">
    <location>
        <begin position="72"/>
        <end position="89"/>
    </location>
</feature>